<protein>
    <submittedName>
        <fullName evidence="1">Uncharacterized protein</fullName>
    </submittedName>
</protein>
<evidence type="ECO:0000313" key="2">
    <source>
        <dbReference type="Proteomes" id="UP001345963"/>
    </source>
</evidence>
<name>A0ABU7AFJ5_9TELE</name>
<accession>A0ABU7AFJ5</accession>
<gene>
    <name evidence="1" type="ORF">ATANTOWER_005584</name>
</gene>
<comment type="caution">
    <text evidence="1">The sequence shown here is derived from an EMBL/GenBank/DDBJ whole genome shotgun (WGS) entry which is preliminary data.</text>
</comment>
<reference evidence="1 2" key="1">
    <citation type="submission" date="2021-07" db="EMBL/GenBank/DDBJ databases">
        <authorList>
            <person name="Palmer J.M."/>
        </authorList>
    </citation>
    <scope>NUCLEOTIDE SEQUENCE [LARGE SCALE GENOMIC DNA]</scope>
    <source>
        <strain evidence="1 2">AT_MEX2019</strain>
        <tissue evidence="1">Muscle</tissue>
    </source>
</reference>
<proteinExistence type="predicted"/>
<dbReference type="EMBL" id="JAHUTI010011458">
    <property type="protein sequence ID" value="MED6236190.1"/>
    <property type="molecule type" value="Genomic_DNA"/>
</dbReference>
<sequence length="105" mass="12016">MTDDFSVFFLLPRECGFNCVTIRGSTSGRNYYINICINKTLYVVNQNISVCCPHSLFLFLFLSSNVIKKKKEKTTSCRFVCIFTPSVWVLTVSSESIKKILQPDQ</sequence>
<dbReference type="Proteomes" id="UP001345963">
    <property type="component" value="Unassembled WGS sequence"/>
</dbReference>
<keyword evidence="2" id="KW-1185">Reference proteome</keyword>
<evidence type="ECO:0000313" key="1">
    <source>
        <dbReference type="EMBL" id="MED6236190.1"/>
    </source>
</evidence>
<organism evidence="1 2">
    <name type="scientific">Ataeniobius toweri</name>
    <dbReference type="NCBI Taxonomy" id="208326"/>
    <lineage>
        <taxon>Eukaryota</taxon>
        <taxon>Metazoa</taxon>
        <taxon>Chordata</taxon>
        <taxon>Craniata</taxon>
        <taxon>Vertebrata</taxon>
        <taxon>Euteleostomi</taxon>
        <taxon>Actinopterygii</taxon>
        <taxon>Neopterygii</taxon>
        <taxon>Teleostei</taxon>
        <taxon>Neoteleostei</taxon>
        <taxon>Acanthomorphata</taxon>
        <taxon>Ovalentaria</taxon>
        <taxon>Atherinomorphae</taxon>
        <taxon>Cyprinodontiformes</taxon>
        <taxon>Goodeidae</taxon>
        <taxon>Ataeniobius</taxon>
    </lineage>
</organism>